<name>A0A6L5I1P4_9PSED</name>
<evidence type="ECO:0000313" key="2">
    <source>
        <dbReference type="Proteomes" id="UP000478064"/>
    </source>
</evidence>
<gene>
    <name evidence="1" type="ORF">GHO27_23250</name>
</gene>
<dbReference type="RefSeq" id="WP_153375383.1">
    <property type="nucleotide sequence ID" value="NZ_WIVU01000068.1"/>
</dbReference>
<proteinExistence type="predicted"/>
<dbReference type="Proteomes" id="UP000478064">
    <property type="component" value="Unassembled WGS sequence"/>
</dbReference>
<accession>A0A6L5I1P4</accession>
<reference evidence="1 2" key="1">
    <citation type="submission" date="2019-10" db="EMBL/GenBank/DDBJ databases">
        <title>Evaluation of single-gene subtyping targets for Pseudomonas.</title>
        <authorList>
            <person name="Reichler S.J."/>
            <person name="Orsi R.H."/>
            <person name="Wiedmann M."/>
            <person name="Martin N.H."/>
            <person name="Murphy S.I."/>
        </authorList>
    </citation>
    <scope>NUCLEOTIDE SEQUENCE [LARGE SCALE GENOMIC DNA]</scope>
    <source>
        <strain evidence="1 2">FSL R10-1637</strain>
    </source>
</reference>
<organism evidence="1 2">
    <name type="scientific">Pseudomonas helleri</name>
    <dbReference type="NCBI Taxonomy" id="1608996"/>
    <lineage>
        <taxon>Bacteria</taxon>
        <taxon>Pseudomonadati</taxon>
        <taxon>Pseudomonadota</taxon>
        <taxon>Gammaproteobacteria</taxon>
        <taxon>Pseudomonadales</taxon>
        <taxon>Pseudomonadaceae</taxon>
        <taxon>Pseudomonas</taxon>
    </lineage>
</organism>
<dbReference type="AlphaFoldDB" id="A0A6L5I1P4"/>
<evidence type="ECO:0000313" key="1">
    <source>
        <dbReference type="EMBL" id="MQU08581.1"/>
    </source>
</evidence>
<dbReference type="EMBL" id="WIVU01000068">
    <property type="protein sequence ID" value="MQU08581.1"/>
    <property type="molecule type" value="Genomic_DNA"/>
</dbReference>
<sequence>MQNAPGTDGIAKSYENLHDHSQQMRIKAWVEIQAGNLEEAEKLLFLADKYDRMLVKVLARNHSVWKRP</sequence>
<protein>
    <submittedName>
        <fullName evidence="1">Uncharacterized protein</fullName>
    </submittedName>
</protein>
<comment type="caution">
    <text evidence="1">The sequence shown here is derived from an EMBL/GenBank/DDBJ whole genome shotgun (WGS) entry which is preliminary data.</text>
</comment>